<accession>A0A5B8L0V8</accession>
<dbReference type="InterPro" id="IPR016161">
    <property type="entry name" value="Ald_DH/histidinol_DH"/>
</dbReference>
<dbReference type="GO" id="GO:0016620">
    <property type="term" value="F:oxidoreductase activity, acting on the aldehyde or oxo group of donors, NAD or NADP as acceptor"/>
    <property type="evidence" value="ECO:0007669"/>
    <property type="project" value="InterPro"/>
</dbReference>
<evidence type="ECO:0000256" key="1">
    <source>
        <dbReference type="ARBA" id="ARBA00009986"/>
    </source>
</evidence>
<dbReference type="Gene3D" id="3.40.605.10">
    <property type="entry name" value="Aldehyde Dehydrogenase, Chain A, domain 1"/>
    <property type="match status" value="1"/>
</dbReference>
<feature type="active site" evidence="4">
    <location>
        <position position="252"/>
    </location>
</feature>
<keyword evidence="3" id="KW-0558">Oxidation</keyword>
<name>A0A5B8L0V8_9HYPH</name>
<keyword evidence="2 5" id="KW-0560">Oxidoreductase</keyword>
<dbReference type="Pfam" id="PF00171">
    <property type="entry name" value="Aldedh"/>
    <property type="match status" value="1"/>
</dbReference>
<comment type="similarity">
    <text evidence="1 5">Belongs to the aldehyde dehydrogenase family.</text>
</comment>
<organism evidence="7 8">
    <name type="scientific">Nitratireductor mangrovi</name>
    <dbReference type="NCBI Taxonomy" id="2599600"/>
    <lineage>
        <taxon>Bacteria</taxon>
        <taxon>Pseudomonadati</taxon>
        <taxon>Pseudomonadota</taxon>
        <taxon>Alphaproteobacteria</taxon>
        <taxon>Hyphomicrobiales</taxon>
        <taxon>Phyllobacteriaceae</taxon>
        <taxon>Nitratireductor</taxon>
    </lineage>
</organism>
<evidence type="ECO:0000256" key="5">
    <source>
        <dbReference type="RuleBase" id="RU003345"/>
    </source>
</evidence>
<feature type="domain" description="Aldehyde dehydrogenase" evidence="6">
    <location>
        <begin position="21"/>
        <end position="479"/>
    </location>
</feature>
<dbReference type="Gene3D" id="3.40.309.10">
    <property type="entry name" value="Aldehyde Dehydrogenase, Chain A, domain 2"/>
    <property type="match status" value="1"/>
</dbReference>
<protein>
    <submittedName>
        <fullName evidence="7">Aldehyde dehydrogenase family protein</fullName>
    </submittedName>
</protein>
<dbReference type="SUPFAM" id="SSF53720">
    <property type="entry name" value="ALDH-like"/>
    <property type="match status" value="1"/>
</dbReference>
<evidence type="ECO:0000259" key="6">
    <source>
        <dbReference type="Pfam" id="PF00171"/>
    </source>
</evidence>
<dbReference type="AlphaFoldDB" id="A0A5B8L0V8"/>
<gene>
    <name evidence="7" type="ORF">FQ775_13660</name>
</gene>
<dbReference type="InterPro" id="IPR016162">
    <property type="entry name" value="Ald_DH_N"/>
</dbReference>
<evidence type="ECO:0000256" key="4">
    <source>
        <dbReference type="PROSITE-ProRule" id="PRU10007"/>
    </source>
</evidence>
<dbReference type="InterPro" id="IPR029510">
    <property type="entry name" value="Ald_DH_CS_GLU"/>
</dbReference>
<dbReference type="PANTHER" id="PTHR11699">
    <property type="entry name" value="ALDEHYDE DEHYDROGENASE-RELATED"/>
    <property type="match status" value="1"/>
</dbReference>
<dbReference type="InterPro" id="IPR016160">
    <property type="entry name" value="Ald_DH_CS_CYS"/>
</dbReference>
<dbReference type="OrthoDB" id="9812625at2"/>
<reference evidence="7" key="1">
    <citation type="submission" date="2020-04" db="EMBL/GenBank/DDBJ databases">
        <title>Nitratireductor sp. nov. isolated from mangrove soil.</title>
        <authorList>
            <person name="Ye Y."/>
        </authorList>
    </citation>
    <scope>NUCLEOTIDE SEQUENCE</scope>
    <source>
        <strain evidence="7">SY7</strain>
    </source>
</reference>
<dbReference type="PROSITE" id="PS00687">
    <property type="entry name" value="ALDEHYDE_DEHYDR_GLU"/>
    <property type="match status" value="1"/>
</dbReference>
<dbReference type="EMBL" id="CP042301">
    <property type="protein sequence ID" value="QDZ01342.1"/>
    <property type="molecule type" value="Genomic_DNA"/>
</dbReference>
<dbReference type="InterPro" id="IPR016163">
    <property type="entry name" value="Ald_DH_C"/>
</dbReference>
<dbReference type="FunFam" id="3.40.605.10:FF:000007">
    <property type="entry name" value="NAD/NADP-dependent betaine aldehyde dehydrogenase"/>
    <property type="match status" value="1"/>
</dbReference>
<proteinExistence type="inferred from homology"/>
<evidence type="ECO:0000313" key="8">
    <source>
        <dbReference type="Proteomes" id="UP000321389"/>
    </source>
</evidence>
<dbReference type="Proteomes" id="UP000321389">
    <property type="component" value="Chromosome"/>
</dbReference>
<dbReference type="FunFam" id="3.40.309.10:FF:000012">
    <property type="entry name" value="Betaine aldehyde dehydrogenase"/>
    <property type="match status" value="1"/>
</dbReference>
<evidence type="ECO:0000313" key="7">
    <source>
        <dbReference type="EMBL" id="QDZ01342.1"/>
    </source>
</evidence>
<sequence length="493" mass="52718">MKLREYGHFIGGISAQGESGVQIDRHCPANGRLVARFAAGTAADVSLAVEAAREAFDAGPWPRMSGMERGDLLRAFADRMDAELEQLARIEAEEVGKPIRFARKDISGAARVIRYAAGLAANMHGFAYPGLRQGQTGLVLREATGVVGMIIPWNFPAFVFCHKVPFALAAGCTAVVKPSELTSGTALELARLAVEVGVPPGALNVVTGYGDPVGEALTSHPDVDLVSFTGSTATGRRVMQNAVSSVKRVALELGGKSANIVFPDADLDDAIDGALCGIYLHQGEVCCAGSRLVVHEDIADTFLARFCDAARRLKVGDPFSEETDIGALIHEGHLKRVENYIEIGRQEGADVLCGGERLVGDRYDDGFFLGPTVLDRVESGMTVFRDEIFGPVLGVTRFSTTEQAIAIANDTRYGLANAVWTRDLDRAMRLTGALRSGVVWVNTIVEVAPQMPFGGVGESGFGREFGEAGLEEFTSVKSVYLTTGPRERILFHG</sequence>
<dbReference type="KEGG" id="niy:FQ775_13660"/>
<keyword evidence="8" id="KW-1185">Reference proteome</keyword>
<evidence type="ECO:0000256" key="2">
    <source>
        <dbReference type="ARBA" id="ARBA00023002"/>
    </source>
</evidence>
<evidence type="ECO:0000256" key="3">
    <source>
        <dbReference type="ARBA" id="ARBA00023097"/>
    </source>
</evidence>
<dbReference type="InterPro" id="IPR015590">
    <property type="entry name" value="Aldehyde_DH_dom"/>
</dbReference>
<dbReference type="PROSITE" id="PS00070">
    <property type="entry name" value="ALDEHYDE_DEHYDR_CYS"/>
    <property type="match status" value="1"/>
</dbReference>